<accession>A0A1F6M914</accession>
<protein>
    <submittedName>
        <fullName evidence="1">Uncharacterized protein</fullName>
    </submittedName>
</protein>
<dbReference type="EMBL" id="MFQD01000010">
    <property type="protein sequence ID" value="OGH68127.1"/>
    <property type="molecule type" value="Genomic_DNA"/>
</dbReference>
<evidence type="ECO:0000313" key="1">
    <source>
        <dbReference type="EMBL" id="OGH68127.1"/>
    </source>
</evidence>
<proteinExistence type="predicted"/>
<dbReference type="Proteomes" id="UP000176532">
    <property type="component" value="Unassembled WGS sequence"/>
</dbReference>
<reference evidence="1 2" key="1">
    <citation type="journal article" date="2016" name="Nat. Commun.">
        <title>Thousands of microbial genomes shed light on interconnected biogeochemical processes in an aquifer system.</title>
        <authorList>
            <person name="Anantharaman K."/>
            <person name="Brown C.T."/>
            <person name="Hug L.A."/>
            <person name="Sharon I."/>
            <person name="Castelle C.J."/>
            <person name="Probst A.J."/>
            <person name="Thomas B.C."/>
            <person name="Singh A."/>
            <person name="Wilkins M.J."/>
            <person name="Karaoz U."/>
            <person name="Brodie E.L."/>
            <person name="Williams K.H."/>
            <person name="Hubbard S.S."/>
            <person name="Banfield J.F."/>
        </authorList>
    </citation>
    <scope>NUCLEOTIDE SEQUENCE [LARGE SCALE GENOMIC DNA]</scope>
</reference>
<name>A0A1F6M914_9BACT</name>
<gene>
    <name evidence="1" type="ORF">A3C15_03400</name>
</gene>
<evidence type="ECO:0000313" key="2">
    <source>
        <dbReference type="Proteomes" id="UP000176532"/>
    </source>
</evidence>
<sequence>MSFVAGQGLAPYEHHPELVVDLHHFPPPVEHLLSSEIGVVDVVVFAYGQLSVHHGEPPYGEEHQILF</sequence>
<comment type="caution">
    <text evidence="1">The sequence shown here is derived from an EMBL/GenBank/DDBJ whole genome shotgun (WGS) entry which is preliminary data.</text>
</comment>
<organism evidence="1 2">
    <name type="scientific">Candidatus Magasanikbacteria bacterium RIFCSPHIGHO2_02_FULL_50_9b</name>
    <dbReference type="NCBI Taxonomy" id="1798682"/>
    <lineage>
        <taxon>Bacteria</taxon>
        <taxon>Candidatus Magasanikiibacteriota</taxon>
    </lineage>
</organism>
<dbReference type="AlphaFoldDB" id="A0A1F6M914"/>